<accession>A0A0N4XCD4</accession>
<dbReference type="WBParaSite" id="NBR_0000010201-mRNA-1">
    <property type="protein sequence ID" value="NBR_0000010201-mRNA-1"/>
    <property type="gene ID" value="NBR_0000010201"/>
</dbReference>
<proteinExistence type="predicted"/>
<name>A0A0N4XCD4_NIPBR</name>
<protein>
    <submittedName>
        <fullName evidence="2">Integrase_H2C2 domain-containing protein</fullName>
    </submittedName>
</protein>
<dbReference type="Pfam" id="PF17921">
    <property type="entry name" value="Integrase_H2C2"/>
    <property type="match status" value="1"/>
</dbReference>
<sequence>MDEVEKGPPCIRHKSNMRYQGNYKRRRHTDVASRGCTVEQLLNNDLWWKGPQFLLDDEQLWPKDDIQESYIPINEDRPVTMILVTTTPTPHLVIDVERFSSWNRILKTIIFVVKFITRVMPRAAEYFGASLSQVQSKAEIILFRMAQMEDPPTDDLRINLPCTNAKNYNYFGTRIKNAALPMETTHPVLLPRNSYITSLFVIHVHEKNFHTGTEQTLVELRKSIWIPKGRTTVKKIINKLCFVCKKSKAKPYKLPNFPDLPITRVKRPNYPFKHCGMGTLVPMQYRNENQTTEKCWILLWTCLSCRAIVVDIIRDMSSKTFLYNLRQPLTYVADQTDHIPLRPIDFIRPTSRLLHPRFLEDSGNWKPKYSTRDELIKEWKFGINLLDQFWSRWSKEYLTSLKERYKLSHPHLRCYQRD</sequence>
<reference evidence="2" key="1">
    <citation type="submission" date="2017-02" db="UniProtKB">
        <authorList>
            <consortium name="WormBaseParasite"/>
        </authorList>
    </citation>
    <scope>IDENTIFICATION</scope>
</reference>
<dbReference type="OMA" id="PECRENR"/>
<organism evidence="2">
    <name type="scientific">Nippostrongylus brasiliensis</name>
    <name type="common">Rat hookworm</name>
    <dbReference type="NCBI Taxonomy" id="27835"/>
    <lineage>
        <taxon>Eukaryota</taxon>
        <taxon>Metazoa</taxon>
        <taxon>Ecdysozoa</taxon>
        <taxon>Nematoda</taxon>
        <taxon>Chromadorea</taxon>
        <taxon>Rhabditida</taxon>
        <taxon>Rhabditina</taxon>
        <taxon>Rhabditomorpha</taxon>
        <taxon>Strongyloidea</taxon>
        <taxon>Heligmosomidae</taxon>
        <taxon>Nippostrongylus</taxon>
    </lineage>
</organism>
<evidence type="ECO:0000259" key="1">
    <source>
        <dbReference type="Pfam" id="PF17921"/>
    </source>
</evidence>
<feature type="domain" description="Integrase zinc-binding" evidence="1">
    <location>
        <begin position="203"/>
        <end position="249"/>
    </location>
</feature>
<dbReference type="PANTHER" id="PTHR47331">
    <property type="entry name" value="PHD-TYPE DOMAIN-CONTAINING PROTEIN"/>
    <property type="match status" value="1"/>
</dbReference>
<evidence type="ECO:0000313" key="2">
    <source>
        <dbReference type="WBParaSite" id="NBR_0000010201-mRNA-1"/>
    </source>
</evidence>
<dbReference type="AlphaFoldDB" id="A0A0N4XCD4"/>
<dbReference type="InterPro" id="IPR041588">
    <property type="entry name" value="Integrase_H2C2"/>
</dbReference>